<keyword evidence="8" id="KW-0456">Lyase</keyword>
<evidence type="ECO:0000256" key="5">
    <source>
        <dbReference type="ARBA" id="ARBA00022741"/>
    </source>
</evidence>
<keyword evidence="7" id="KW-0520">NAD</keyword>
<dbReference type="NCBIfam" id="TIGR01357">
    <property type="entry name" value="aroB"/>
    <property type="match status" value="1"/>
</dbReference>
<evidence type="ECO:0000256" key="2">
    <source>
        <dbReference type="ARBA" id="ARBA00001941"/>
    </source>
</evidence>
<dbReference type="EMBL" id="BAABEZ010000004">
    <property type="protein sequence ID" value="GAA4450328.1"/>
    <property type="molecule type" value="Genomic_DNA"/>
</dbReference>
<dbReference type="InterPro" id="IPR016037">
    <property type="entry name" value="DHQ_synth_AroB"/>
</dbReference>
<dbReference type="Pfam" id="PF24621">
    <property type="entry name" value="DHQS_C"/>
    <property type="match status" value="1"/>
</dbReference>
<evidence type="ECO:0000256" key="9">
    <source>
        <dbReference type="ARBA" id="ARBA00023285"/>
    </source>
</evidence>
<dbReference type="InterPro" id="IPR056179">
    <property type="entry name" value="DHQS_C"/>
</dbReference>
<organism evidence="13 14">
    <name type="scientific">Rurimicrobium arvi</name>
    <dbReference type="NCBI Taxonomy" id="2049916"/>
    <lineage>
        <taxon>Bacteria</taxon>
        <taxon>Pseudomonadati</taxon>
        <taxon>Bacteroidota</taxon>
        <taxon>Chitinophagia</taxon>
        <taxon>Chitinophagales</taxon>
        <taxon>Chitinophagaceae</taxon>
        <taxon>Rurimicrobium</taxon>
    </lineage>
</organism>
<feature type="domain" description="3-dehydroquinate synthase C-terminal" evidence="12">
    <location>
        <begin position="168"/>
        <end position="306"/>
    </location>
</feature>
<comment type="cofactor">
    <cofactor evidence="2">
        <name>Co(2+)</name>
        <dbReference type="ChEBI" id="CHEBI:48828"/>
    </cofactor>
</comment>
<evidence type="ECO:0000259" key="12">
    <source>
        <dbReference type="Pfam" id="PF24621"/>
    </source>
</evidence>
<dbReference type="Gene3D" id="3.40.50.1970">
    <property type="match status" value="1"/>
</dbReference>
<reference evidence="14" key="1">
    <citation type="journal article" date="2019" name="Int. J. Syst. Evol. Microbiol.">
        <title>The Global Catalogue of Microorganisms (GCM) 10K type strain sequencing project: providing services to taxonomists for standard genome sequencing and annotation.</title>
        <authorList>
            <consortium name="The Broad Institute Genomics Platform"/>
            <consortium name="The Broad Institute Genome Sequencing Center for Infectious Disease"/>
            <person name="Wu L."/>
            <person name="Ma J."/>
        </authorList>
    </citation>
    <scope>NUCLEOTIDE SEQUENCE [LARGE SCALE GENOMIC DNA]</scope>
    <source>
        <strain evidence="14">JCM 31921</strain>
    </source>
</reference>
<sequence>MHYTHQFPGGHTEYFLNSNYSQLLQLAPVSKVVIITDEQVHKQYGHLFSEYRVLIVPAGEEAKDLQTIAQLTARLASFEAHKHTCLIGIGGGMITDITGFLAGIYMRGIAFGFVPTTLLGMVDAAIGGKNGVNVGLYKNMLGLIRQPSFILFDNSFLDSLPQEEWSNGFAEVIKYACIRDRELFEELFQKSLARYRSVPSELNELIVRCVAHKNEVVLQDEQERHLRKTLNFGHTAGHAFETVYHLKHGYAVGLGMIVALIASEKHLALNPEVRIRLVQMLHRYGLPTKLHIDVDKVMTVLRRDKKRQNDQIDFILLRETGSAEVTALSFDFIRECLKVFASDYGN</sequence>
<evidence type="ECO:0000256" key="1">
    <source>
        <dbReference type="ARBA" id="ARBA00001911"/>
    </source>
</evidence>
<evidence type="ECO:0000313" key="13">
    <source>
        <dbReference type="EMBL" id="GAA4450328.1"/>
    </source>
</evidence>
<keyword evidence="5" id="KW-0547">Nucleotide-binding</keyword>
<keyword evidence="6" id="KW-0862">Zinc</keyword>
<feature type="domain" description="3-dehydroquinate synthase N-terminal" evidence="11">
    <location>
        <begin position="54"/>
        <end position="166"/>
    </location>
</feature>
<dbReference type="SUPFAM" id="SSF56796">
    <property type="entry name" value="Dehydroquinate synthase-like"/>
    <property type="match status" value="1"/>
</dbReference>
<dbReference type="RefSeq" id="WP_344822561.1">
    <property type="nucleotide sequence ID" value="NZ_BAABEZ010000004.1"/>
</dbReference>
<keyword evidence="14" id="KW-1185">Reference proteome</keyword>
<gene>
    <name evidence="13" type="primary">aroB</name>
    <name evidence="13" type="ORF">GCM10023092_05980</name>
</gene>
<evidence type="ECO:0000256" key="8">
    <source>
        <dbReference type="ARBA" id="ARBA00023239"/>
    </source>
</evidence>
<comment type="caution">
    <text evidence="13">The sequence shown here is derived from an EMBL/GenBank/DDBJ whole genome shotgun (WGS) entry which is preliminary data.</text>
</comment>
<evidence type="ECO:0000256" key="10">
    <source>
        <dbReference type="NCBIfam" id="TIGR01357"/>
    </source>
</evidence>
<dbReference type="Pfam" id="PF01761">
    <property type="entry name" value="DHQ_synthase"/>
    <property type="match status" value="1"/>
</dbReference>
<dbReference type="InterPro" id="IPR030963">
    <property type="entry name" value="DHQ_synth_fam"/>
</dbReference>
<dbReference type="Proteomes" id="UP001501410">
    <property type="component" value="Unassembled WGS sequence"/>
</dbReference>
<keyword evidence="4" id="KW-0479">Metal-binding</keyword>
<accession>A0ABP8MJ42</accession>
<evidence type="ECO:0000256" key="3">
    <source>
        <dbReference type="ARBA" id="ARBA00003485"/>
    </source>
</evidence>
<dbReference type="InterPro" id="IPR050071">
    <property type="entry name" value="Dehydroquinate_synthase"/>
</dbReference>
<dbReference type="EC" id="4.2.3.4" evidence="10"/>
<protein>
    <recommendedName>
        <fullName evidence="10">3-dehydroquinate synthase</fullName>
        <ecNumber evidence="10">4.2.3.4</ecNumber>
    </recommendedName>
</protein>
<dbReference type="Gene3D" id="1.20.1090.10">
    <property type="entry name" value="Dehydroquinate synthase-like - alpha domain"/>
    <property type="match status" value="1"/>
</dbReference>
<dbReference type="PANTHER" id="PTHR43622:SF1">
    <property type="entry name" value="3-DEHYDROQUINATE SYNTHASE"/>
    <property type="match status" value="1"/>
</dbReference>
<keyword evidence="9" id="KW-0170">Cobalt</keyword>
<dbReference type="PIRSF" id="PIRSF001455">
    <property type="entry name" value="DHQ_synth"/>
    <property type="match status" value="1"/>
</dbReference>
<proteinExistence type="predicted"/>
<evidence type="ECO:0000313" key="14">
    <source>
        <dbReference type="Proteomes" id="UP001501410"/>
    </source>
</evidence>
<dbReference type="CDD" id="cd08195">
    <property type="entry name" value="DHQS"/>
    <property type="match status" value="1"/>
</dbReference>
<evidence type="ECO:0000256" key="4">
    <source>
        <dbReference type="ARBA" id="ARBA00022723"/>
    </source>
</evidence>
<comment type="cofactor">
    <cofactor evidence="1">
        <name>NAD(+)</name>
        <dbReference type="ChEBI" id="CHEBI:57540"/>
    </cofactor>
</comment>
<evidence type="ECO:0000256" key="7">
    <source>
        <dbReference type="ARBA" id="ARBA00023027"/>
    </source>
</evidence>
<evidence type="ECO:0000256" key="6">
    <source>
        <dbReference type="ARBA" id="ARBA00022833"/>
    </source>
</evidence>
<comment type="function">
    <text evidence="3">Catalyzes the conversion of 3-deoxy-D-arabino-heptulosonate 7-phosphate (DAHP) to dehydroquinate (DHQ).</text>
</comment>
<dbReference type="InterPro" id="IPR030960">
    <property type="entry name" value="DHQS/DOIS_N"/>
</dbReference>
<name>A0ABP8MJ42_9BACT</name>
<dbReference type="PANTHER" id="PTHR43622">
    <property type="entry name" value="3-DEHYDROQUINATE SYNTHASE"/>
    <property type="match status" value="1"/>
</dbReference>
<evidence type="ECO:0000259" key="11">
    <source>
        <dbReference type="Pfam" id="PF01761"/>
    </source>
</evidence>